<dbReference type="Proteomes" id="UP000255082">
    <property type="component" value="Unassembled WGS sequence"/>
</dbReference>
<protein>
    <submittedName>
        <fullName evidence="1">Phosphoglycolate phosphatase</fullName>
    </submittedName>
</protein>
<evidence type="ECO:0000313" key="2">
    <source>
        <dbReference type="Proteomes" id="UP000255082"/>
    </source>
</evidence>
<dbReference type="InterPro" id="IPR041492">
    <property type="entry name" value="HAD_2"/>
</dbReference>
<dbReference type="PANTHER" id="PTHR43434:SF1">
    <property type="entry name" value="PHOSPHOGLYCOLATE PHOSPHATASE"/>
    <property type="match status" value="1"/>
</dbReference>
<evidence type="ECO:0000313" key="1">
    <source>
        <dbReference type="EMBL" id="SUA42963.1"/>
    </source>
</evidence>
<dbReference type="Pfam" id="PF00702">
    <property type="entry name" value="Hydrolase"/>
    <property type="match status" value="1"/>
</dbReference>
<dbReference type="SFLD" id="SFLDS00003">
    <property type="entry name" value="Haloacid_Dehalogenase"/>
    <property type="match status" value="1"/>
</dbReference>
<gene>
    <name evidence="1" type="ORF">NCTC13184_02323</name>
</gene>
<reference evidence="1 2" key="1">
    <citation type="submission" date="2018-06" db="EMBL/GenBank/DDBJ databases">
        <authorList>
            <consortium name="Pathogen Informatics"/>
            <person name="Doyle S."/>
        </authorList>
    </citation>
    <scope>NUCLEOTIDE SEQUENCE [LARGE SCALE GENOMIC DNA]</scope>
    <source>
        <strain evidence="1 2">NCTC13184</strain>
    </source>
</reference>
<sequence length="292" mass="33281">MATPNRRLLITDLDNTLWDWFHAWYEAYSVLITEVSRKSGLSEDKLESEIRTVHQRRGTSEYSNLLDEIPSLVAAAAPTAPHRQYKEALHSFRSRRKIETRLYPRVLDTLINLRSHGITIAGYTESQAFWTAWRIKHTGLDGIIDTLYSAEDHDLPEGMSITDLRTGYIDKDSYDLKKTTHRHTPKGATKPSPAILRSILDDQGASPHEAVYIGDSLMKDIAMAQAVDGVLDVHAKYGEAQNRPEYDLLRRVTHWKDEDVERERQLSARRGSVRPSLVCAHSFNEVLQAFEA</sequence>
<dbReference type="SFLD" id="SFLDG01129">
    <property type="entry name" value="C1.5:_HAD__Beta-PGM__Phosphata"/>
    <property type="match status" value="1"/>
</dbReference>
<dbReference type="OrthoDB" id="9810501at2"/>
<name>A0A378WRK0_9NOCA</name>
<dbReference type="InterPro" id="IPR023214">
    <property type="entry name" value="HAD_sf"/>
</dbReference>
<dbReference type="Gene3D" id="1.10.150.520">
    <property type="match status" value="1"/>
</dbReference>
<organism evidence="1 2">
    <name type="scientific">Nocardia africana</name>
    <dbReference type="NCBI Taxonomy" id="134964"/>
    <lineage>
        <taxon>Bacteria</taxon>
        <taxon>Bacillati</taxon>
        <taxon>Actinomycetota</taxon>
        <taxon>Actinomycetes</taxon>
        <taxon>Mycobacteriales</taxon>
        <taxon>Nocardiaceae</taxon>
        <taxon>Nocardia</taxon>
    </lineage>
</organism>
<dbReference type="RefSeq" id="WP_062962983.1">
    <property type="nucleotide sequence ID" value="NZ_JAJFOE010000001.1"/>
</dbReference>
<accession>A0A378WRK0</accession>
<dbReference type="AlphaFoldDB" id="A0A378WRK0"/>
<dbReference type="EMBL" id="UGRU01000001">
    <property type="protein sequence ID" value="SUA42963.1"/>
    <property type="molecule type" value="Genomic_DNA"/>
</dbReference>
<dbReference type="Gene3D" id="3.40.50.1000">
    <property type="entry name" value="HAD superfamily/HAD-like"/>
    <property type="match status" value="2"/>
</dbReference>
<dbReference type="InterPro" id="IPR036412">
    <property type="entry name" value="HAD-like_sf"/>
</dbReference>
<dbReference type="GO" id="GO:0008967">
    <property type="term" value="F:phosphoglycolate phosphatase activity"/>
    <property type="evidence" value="ECO:0007669"/>
    <property type="project" value="TreeGrafter"/>
</dbReference>
<proteinExistence type="predicted"/>
<dbReference type="InterPro" id="IPR050155">
    <property type="entry name" value="HAD-like_hydrolase_sf"/>
</dbReference>
<dbReference type="GO" id="GO:0006281">
    <property type="term" value="P:DNA repair"/>
    <property type="evidence" value="ECO:0007669"/>
    <property type="project" value="TreeGrafter"/>
</dbReference>
<dbReference type="Pfam" id="PF13419">
    <property type="entry name" value="HAD_2"/>
    <property type="match status" value="1"/>
</dbReference>
<dbReference type="SUPFAM" id="SSF56784">
    <property type="entry name" value="HAD-like"/>
    <property type="match status" value="1"/>
</dbReference>
<dbReference type="PANTHER" id="PTHR43434">
    <property type="entry name" value="PHOSPHOGLYCOLATE PHOSPHATASE"/>
    <property type="match status" value="1"/>
</dbReference>